<dbReference type="InterPro" id="IPR028325">
    <property type="entry name" value="VG_K_chnl"/>
</dbReference>
<evidence type="ECO:0000259" key="13">
    <source>
        <dbReference type="Pfam" id="PF00520"/>
    </source>
</evidence>
<accession>A0A1R3WTG9</accession>
<feature type="transmembrane region" description="Helical" evidence="12">
    <location>
        <begin position="212"/>
        <end position="232"/>
    </location>
</feature>
<dbReference type="STRING" id="1317125.SAMN05444128_0814"/>
<evidence type="ECO:0000313" key="14">
    <source>
        <dbReference type="EMBL" id="SIT80018.1"/>
    </source>
</evidence>
<keyword evidence="7" id="KW-0630">Potassium</keyword>
<dbReference type="Proteomes" id="UP000187181">
    <property type="component" value="Unassembled WGS sequence"/>
</dbReference>
<keyword evidence="4 12" id="KW-0812">Transmembrane</keyword>
<evidence type="ECO:0000256" key="2">
    <source>
        <dbReference type="ARBA" id="ARBA00022448"/>
    </source>
</evidence>
<proteinExistence type="predicted"/>
<reference evidence="15" key="1">
    <citation type="submission" date="2017-01" db="EMBL/GenBank/DDBJ databases">
        <authorList>
            <person name="Varghese N."/>
            <person name="Submissions S."/>
        </authorList>
    </citation>
    <scope>NUCLEOTIDE SEQUENCE [LARGE SCALE GENOMIC DNA]</scope>
    <source>
        <strain evidence="15">LP100</strain>
    </source>
</reference>
<evidence type="ECO:0000256" key="11">
    <source>
        <dbReference type="ARBA" id="ARBA00023303"/>
    </source>
</evidence>
<dbReference type="AlphaFoldDB" id="A0A1R3WTG9"/>
<keyword evidence="11 14" id="KW-0407">Ion channel</keyword>
<feature type="domain" description="Ion transport" evidence="13">
    <location>
        <begin position="26"/>
        <end position="239"/>
    </location>
</feature>
<dbReference type="PRINTS" id="PR00169">
    <property type="entry name" value="KCHANNEL"/>
</dbReference>
<dbReference type="OrthoDB" id="9799090at2"/>
<evidence type="ECO:0000313" key="15">
    <source>
        <dbReference type="Proteomes" id="UP000187181"/>
    </source>
</evidence>
<dbReference type="InterPro" id="IPR027359">
    <property type="entry name" value="Volt_channel_dom_sf"/>
</dbReference>
<dbReference type="InterPro" id="IPR005821">
    <property type="entry name" value="Ion_trans_dom"/>
</dbReference>
<evidence type="ECO:0000256" key="10">
    <source>
        <dbReference type="ARBA" id="ARBA00023136"/>
    </source>
</evidence>
<evidence type="ECO:0000256" key="7">
    <source>
        <dbReference type="ARBA" id="ARBA00022958"/>
    </source>
</evidence>
<keyword evidence="2" id="KW-0813">Transport</keyword>
<evidence type="ECO:0000256" key="9">
    <source>
        <dbReference type="ARBA" id="ARBA00023065"/>
    </source>
</evidence>
<feature type="transmembrane region" description="Helical" evidence="12">
    <location>
        <begin position="186"/>
        <end position="206"/>
    </location>
</feature>
<evidence type="ECO:0000256" key="8">
    <source>
        <dbReference type="ARBA" id="ARBA00022989"/>
    </source>
</evidence>
<dbReference type="Pfam" id="PF00520">
    <property type="entry name" value="Ion_trans"/>
    <property type="match status" value="1"/>
</dbReference>
<comment type="subcellular location">
    <subcellularLocation>
        <location evidence="1">Membrane</location>
        <topology evidence="1">Multi-pass membrane protein</topology>
    </subcellularLocation>
</comment>
<dbReference type="GO" id="GO:0008076">
    <property type="term" value="C:voltage-gated potassium channel complex"/>
    <property type="evidence" value="ECO:0007669"/>
    <property type="project" value="InterPro"/>
</dbReference>
<keyword evidence="15" id="KW-1185">Reference proteome</keyword>
<dbReference type="GO" id="GO:0005249">
    <property type="term" value="F:voltage-gated potassium channel activity"/>
    <property type="evidence" value="ECO:0007669"/>
    <property type="project" value="InterPro"/>
</dbReference>
<gene>
    <name evidence="14" type="ORF">SAMN05444128_0814</name>
</gene>
<evidence type="ECO:0000256" key="4">
    <source>
        <dbReference type="ARBA" id="ARBA00022692"/>
    </source>
</evidence>
<evidence type="ECO:0000256" key="1">
    <source>
        <dbReference type="ARBA" id="ARBA00004141"/>
    </source>
</evidence>
<dbReference type="PANTHER" id="PTHR11537">
    <property type="entry name" value="VOLTAGE-GATED POTASSIUM CHANNEL"/>
    <property type="match status" value="1"/>
</dbReference>
<feature type="transmembrane region" description="Helical" evidence="12">
    <location>
        <begin position="55"/>
        <end position="76"/>
    </location>
</feature>
<keyword evidence="10 12" id="KW-0472">Membrane</keyword>
<keyword evidence="9" id="KW-0406">Ion transport</keyword>
<keyword evidence="3" id="KW-0633">Potassium transport</keyword>
<name>A0A1R3WTG9_9BACT</name>
<dbReference type="GO" id="GO:0001508">
    <property type="term" value="P:action potential"/>
    <property type="evidence" value="ECO:0007669"/>
    <property type="project" value="TreeGrafter"/>
</dbReference>
<dbReference type="Gene3D" id="1.20.120.350">
    <property type="entry name" value="Voltage-gated potassium channels. Chain C"/>
    <property type="match status" value="1"/>
</dbReference>
<dbReference type="Gene3D" id="1.10.287.70">
    <property type="match status" value="1"/>
</dbReference>
<evidence type="ECO:0000256" key="12">
    <source>
        <dbReference type="SAM" id="Phobius"/>
    </source>
</evidence>
<evidence type="ECO:0000256" key="3">
    <source>
        <dbReference type="ARBA" id="ARBA00022538"/>
    </source>
</evidence>
<feature type="transmembrane region" description="Helical" evidence="12">
    <location>
        <begin position="88"/>
        <end position="116"/>
    </location>
</feature>
<keyword evidence="5" id="KW-0631">Potassium channel</keyword>
<dbReference type="SUPFAM" id="SSF81324">
    <property type="entry name" value="Voltage-gated potassium channels"/>
    <property type="match status" value="1"/>
</dbReference>
<organism evidence="14 15">
    <name type="scientific">Pontibacter indicus</name>
    <dbReference type="NCBI Taxonomy" id="1317125"/>
    <lineage>
        <taxon>Bacteria</taxon>
        <taxon>Pseudomonadati</taxon>
        <taxon>Bacteroidota</taxon>
        <taxon>Cytophagia</taxon>
        <taxon>Cytophagales</taxon>
        <taxon>Hymenobacteraceae</taxon>
        <taxon>Pontibacter</taxon>
    </lineage>
</organism>
<feature type="transmembrane region" description="Helical" evidence="12">
    <location>
        <begin position="153"/>
        <end position="174"/>
    </location>
</feature>
<dbReference type="EMBL" id="FTPP01000001">
    <property type="protein sequence ID" value="SIT80018.1"/>
    <property type="molecule type" value="Genomic_DNA"/>
</dbReference>
<protein>
    <submittedName>
        <fullName evidence="14">Voltage-gated potassium channel</fullName>
    </submittedName>
</protein>
<evidence type="ECO:0000256" key="6">
    <source>
        <dbReference type="ARBA" id="ARBA00022882"/>
    </source>
</evidence>
<dbReference type="RefSeq" id="WP_076666191.1">
    <property type="nucleotide sequence ID" value="NZ_FTPP01000001.1"/>
</dbReference>
<dbReference type="PANTHER" id="PTHR11537:SF254">
    <property type="entry name" value="POTASSIUM VOLTAGE-GATED CHANNEL PROTEIN SHAB"/>
    <property type="match status" value="1"/>
</dbReference>
<feature type="transmembrane region" description="Helical" evidence="12">
    <location>
        <begin position="30"/>
        <end position="49"/>
    </location>
</feature>
<sequence length="276" mass="30938">MASQRNDSLKHKLYSIIFEAETPSGRTFDIILLIMIVASVVVVSLESVVSLRREYLHVFQALEWTFTILFTIEYFLRIYSSERPLRYIFSFFGIIDFLAIIPTYMSLFVIGSQYLLVIRVFRLLRVARIFRLTNFVNEGQVLTKALRASLTKISVFLGVVLMLVVVMGALMYVVEGRASGFTSIPMSIYWAIVTLTTVGFGDITPATPLGKLLASCLMIMGYGIIAVPTGIVSVELSRADKLDATSRVCPNCHKEGHSSDARYCDNCGFPLRRLAE</sequence>
<evidence type="ECO:0000256" key="5">
    <source>
        <dbReference type="ARBA" id="ARBA00022826"/>
    </source>
</evidence>
<keyword evidence="6" id="KW-0851">Voltage-gated channel</keyword>
<keyword evidence="8 12" id="KW-1133">Transmembrane helix</keyword>